<dbReference type="AlphaFoldDB" id="A0A914H8E6"/>
<dbReference type="WBParaSite" id="Gr19_v10_g14195.t1">
    <property type="protein sequence ID" value="Gr19_v10_g14195.t1"/>
    <property type="gene ID" value="Gr19_v10_g14195"/>
</dbReference>
<feature type="compositionally biased region" description="Low complexity" evidence="1">
    <location>
        <begin position="103"/>
        <end position="112"/>
    </location>
</feature>
<protein>
    <submittedName>
        <fullName evidence="4">Uncharacterized protein</fullName>
    </submittedName>
</protein>
<feature type="region of interest" description="Disordered" evidence="1">
    <location>
        <begin position="87"/>
        <end position="112"/>
    </location>
</feature>
<reference evidence="4" key="1">
    <citation type="submission" date="2022-11" db="UniProtKB">
        <authorList>
            <consortium name="WormBaseParasite"/>
        </authorList>
    </citation>
    <scope>IDENTIFICATION</scope>
</reference>
<name>A0A914H8E6_GLORO</name>
<evidence type="ECO:0000256" key="2">
    <source>
        <dbReference type="SAM" id="SignalP"/>
    </source>
</evidence>
<proteinExistence type="predicted"/>
<organism evidence="3 4">
    <name type="scientific">Globodera rostochiensis</name>
    <name type="common">Golden nematode worm</name>
    <name type="synonym">Heterodera rostochiensis</name>
    <dbReference type="NCBI Taxonomy" id="31243"/>
    <lineage>
        <taxon>Eukaryota</taxon>
        <taxon>Metazoa</taxon>
        <taxon>Ecdysozoa</taxon>
        <taxon>Nematoda</taxon>
        <taxon>Chromadorea</taxon>
        <taxon>Rhabditida</taxon>
        <taxon>Tylenchina</taxon>
        <taxon>Tylenchomorpha</taxon>
        <taxon>Tylenchoidea</taxon>
        <taxon>Heteroderidae</taxon>
        <taxon>Heteroderinae</taxon>
        <taxon>Globodera</taxon>
    </lineage>
</organism>
<keyword evidence="2" id="KW-0732">Signal</keyword>
<keyword evidence="3" id="KW-1185">Reference proteome</keyword>
<evidence type="ECO:0000313" key="3">
    <source>
        <dbReference type="Proteomes" id="UP000887572"/>
    </source>
</evidence>
<feature type="signal peptide" evidence="2">
    <location>
        <begin position="1"/>
        <end position="27"/>
    </location>
</feature>
<evidence type="ECO:0000256" key="1">
    <source>
        <dbReference type="SAM" id="MobiDB-lite"/>
    </source>
</evidence>
<dbReference type="Proteomes" id="UP000887572">
    <property type="component" value="Unplaced"/>
</dbReference>
<evidence type="ECO:0000313" key="4">
    <source>
        <dbReference type="WBParaSite" id="Gr19_v10_g14195.t1"/>
    </source>
</evidence>
<feature type="chain" id="PRO_5037340470" evidence="2">
    <location>
        <begin position="28"/>
        <end position="211"/>
    </location>
</feature>
<sequence length="211" mass="22339">MATLLPTVVRASLTLAQLLFICSGCAALSNWRGSVFRKQTHDTANTHTFKLPPQSPNVFAASSPPPQSITAAAAAVATDPSQTITAAAAAASATDTHCPPQSPTAVAPTPSTTASLISGEEEMPVDEADNGDQQQQQDEGILQPATTTASISRAHQKGCSCNTAKAKRRQAKNWNKKRRIPGCLDAFLGNEKSESLVTELRNNPKYFEVHT</sequence>
<accession>A0A914H8E6</accession>